<evidence type="ECO:0000256" key="3">
    <source>
        <dbReference type="ARBA" id="ARBA00022670"/>
    </source>
</evidence>
<keyword evidence="6 7" id="KW-0788">Thiol protease</keyword>
<dbReference type="InterPro" id="IPR018200">
    <property type="entry name" value="USP_CS"/>
</dbReference>
<dbReference type="PANTHER" id="PTHR24006">
    <property type="entry name" value="UBIQUITIN CARBOXYL-TERMINAL HYDROLASE"/>
    <property type="match status" value="1"/>
</dbReference>
<keyword evidence="3 7" id="KW-0645">Protease</keyword>
<dbReference type="Proteomes" id="UP000504603">
    <property type="component" value="Unplaced"/>
</dbReference>
<evidence type="ECO:0000313" key="11">
    <source>
        <dbReference type="RefSeq" id="XP_022139089.1"/>
    </source>
</evidence>
<dbReference type="SUPFAM" id="SSF54001">
    <property type="entry name" value="Cysteine proteinases"/>
    <property type="match status" value="1"/>
</dbReference>
<evidence type="ECO:0000313" key="10">
    <source>
        <dbReference type="Proteomes" id="UP000504603"/>
    </source>
</evidence>
<comment type="catalytic activity">
    <reaction evidence="1 7">
        <text>Thiol-dependent hydrolysis of ester, thioester, amide, peptide and isopeptide bonds formed by the C-terminal Gly of ubiquitin (a 76-residue protein attached to proteins as an intracellular targeting signal).</text>
        <dbReference type="EC" id="3.4.19.12"/>
    </reaction>
</comment>
<dbReference type="KEGG" id="mcha:111010087"/>
<dbReference type="GO" id="GO:0004843">
    <property type="term" value="F:cysteine-type deubiquitinase activity"/>
    <property type="evidence" value="ECO:0007669"/>
    <property type="project" value="UniProtKB-UniRule"/>
</dbReference>
<evidence type="ECO:0000256" key="4">
    <source>
        <dbReference type="ARBA" id="ARBA00022786"/>
    </source>
</evidence>
<dbReference type="OrthoDB" id="429671at2759"/>
<dbReference type="InterPro" id="IPR050164">
    <property type="entry name" value="Peptidase_C19"/>
</dbReference>
<feature type="compositionally biased region" description="Basic and acidic residues" evidence="8">
    <location>
        <begin position="70"/>
        <end position="88"/>
    </location>
</feature>
<dbReference type="AlphaFoldDB" id="A0A6J1CBX8"/>
<evidence type="ECO:0000256" key="2">
    <source>
        <dbReference type="ARBA" id="ARBA00009085"/>
    </source>
</evidence>
<dbReference type="InterPro" id="IPR028889">
    <property type="entry name" value="USP"/>
</dbReference>
<protein>
    <recommendedName>
        <fullName evidence="7">Ubiquitin carboxyl-terminal hydrolase</fullName>
        <ecNumber evidence="7">3.4.19.12</ecNumber>
    </recommendedName>
</protein>
<dbReference type="EC" id="3.4.19.12" evidence="7"/>
<keyword evidence="10" id="KW-1185">Reference proteome</keyword>
<reference evidence="11" key="1">
    <citation type="submission" date="2025-08" db="UniProtKB">
        <authorList>
            <consortium name="RefSeq"/>
        </authorList>
    </citation>
    <scope>IDENTIFICATION</scope>
    <source>
        <strain evidence="11">OHB3-1</strain>
    </source>
</reference>
<name>A0A6J1CBX8_MOMCH</name>
<organism evidence="10 11">
    <name type="scientific">Momordica charantia</name>
    <name type="common">Bitter gourd</name>
    <name type="synonym">Balsam pear</name>
    <dbReference type="NCBI Taxonomy" id="3673"/>
    <lineage>
        <taxon>Eukaryota</taxon>
        <taxon>Viridiplantae</taxon>
        <taxon>Streptophyta</taxon>
        <taxon>Embryophyta</taxon>
        <taxon>Tracheophyta</taxon>
        <taxon>Spermatophyta</taxon>
        <taxon>Magnoliopsida</taxon>
        <taxon>eudicotyledons</taxon>
        <taxon>Gunneridae</taxon>
        <taxon>Pentapetalae</taxon>
        <taxon>rosids</taxon>
        <taxon>fabids</taxon>
        <taxon>Cucurbitales</taxon>
        <taxon>Cucurbitaceae</taxon>
        <taxon>Momordiceae</taxon>
        <taxon>Momordica</taxon>
    </lineage>
</organism>
<dbReference type="PROSITE" id="PS00972">
    <property type="entry name" value="USP_1"/>
    <property type="match status" value="1"/>
</dbReference>
<dbReference type="GO" id="GO:0005634">
    <property type="term" value="C:nucleus"/>
    <property type="evidence" value="ECO:0007669"/>
    <property type="project" value="TreeGrafter"/>
</dbReference>
<dbReference type="GeneID" id="111010087"/>
<feature type="domain" description="USP" evidence="9">
    <location>
        <begin position="189"/>
        <end position="541"/>
    </location>
</feature>
<accession>A0A6J1CBX8</accession>
<dbReference type="GO" id="GO:0005829">
    <property type="term" value="C:cytosol"/>
    <property type="evidence" value="ECO:0007669"/>
    <property type="project" value="TreeGrafter"/>
</dbReference>
<keyword evidence="5 7" id="KW-0378">Hydrolase</keyword>
<dbReference type="GO" id="GO:0016579">
    <property type="term" value="P:protein deubiquitination"/>
    <property type="evidence" value="ECO:0007669"/>
    <property type="project" value="InterPro"/>
</dbReference>
<dbReference type="FunFam" id="3.90.70.10:FF:000108">
    <property type="entry name" value="Ubiquitin carboxyl-terminal hydrolase"/>
    <property type="match status" value="1"/>
</dbReference>
<gene>
    <name evidence="11" type="primary">LOC111010087</name>
</gene>
<evidence type="ECO:0000256" key="6">
    <source>
        <dbReference type="ARBA" id="ARBA00022807"/>
    </source>
</evidence>
<comment type="function">
    <text evidence="7">Recognizes and hydrolyzes the peptide bond at the C-terminal Gly of ubiquitin. Involved in the processing of poly-ubiquitin precursors as well as that of ubiquitinated proteins.</text>
</comment>
<dbReference type="RefSeq" id="XP_022139089.1">
    <property type="nucleotide sequence ID" value="XM_022283397.1"/>
</dbReference>
<dbReference type="PANTHER" id="PTHR24006:SF687">
    <property type="entry name" value="UBIQUITIN CARBOXYL-TERMINAL HYDROLASE 10"/>
    <property type="match status" value="1"/>
</dbReference>
<sequence>MSDSKVFIFGSFTEDETSSWIQSQSCVNHGKLADNVNVQFGSLNFTDGKSLGSSVDGELKEPSGSSTESIHLESLDLAKNDTELETTPRKKSFSPQVSGVPRENGNNYNPDKISSCTNGVTETKIDHTDLPSLCISKGQNNSLNQFSRLVAEDSKQNGSIDDLKETVLKENFRSASNDSVTSSTKLLPRGLINSGNLCFLNSTLQALLSCPPFVALLRNLRNREIPKAGYSTLTAFVEFVSAFEVPSSSVLNKDVAARDVGKPFSPLMFDGVLKNFTPDLPSGIVGRPRQEDAQEFLSFVMDRMHAELLKLDGMSSSNNGGKSFVVASAEDDEWETVGRKNKTAVMRTQSFVPSELSEIFGGQLTSMVKAKGNKPSATVQPFLLLHLDIYPDAVHTIEDALRLFSAPETLEGYRPSAAGKAGVVTARKSVKIQKQSKIMILHLKRFGYGSQGSTKLNKPVYFPLELVLNRDLLVSSSTEGRKYELVATITHHGRESSKGHYTADARYPNNQWLRFDDASVTAIGANNVLHDRAYVLFYKRV</sequence>
<dbReference type="PROSITE" id="PS50235">
    <property type="entry name" value="USP_3"/>
    <property type="match status" value="1"/>
</dbReference>
<dbReference type="InterPro" id="IPR038765">
    <property type="entry name" value="Papain-like_cys_pep_sf"/>
</dbReference>
<comment type="similarity">
    <text evidence="2 7">Belongs to the peptidase C19 family.</text>
</comment>
<evidence type="ECO:0000256" key="5">
    <source>
        <dbReference type="ARBA" id="ARBA00022801"/>
    </source>
</evidence>
<dbReference type="InterPro" id="IPR001394">
    <property type="entry name" value="Peptidase_C19_UCH"/>
</dbReference>
<evidence type="ECO:0000259" key="9">
    <source>
        <dbReference type="PROSITE" id="PS50235"/>
    </source>
</evidence>
<feature type="region of interest" description="Disordered" evidence="8">
    <location>
        <begin position="51"/>
        <end position="111"/>
    </location>
</feature>
<dbReference type="PROSITE" id="PS00973">
    <property type="entry name" value="USP_2"/>
    <property type="match status" value="1"/>
</dbReference>
<dbReference type="Gene3D" id="3.90.70.10">
    <property type="entry name" value="Cysteine proteinases"/>
    <property type="match status" value="1"/>
</dbReference>
<dbReference type="GO" id="GO:0006508">
    <property type="term" value="P:proteolysis"/>
    <property type="evidence" value="ECO:0007669"/>
    <property type="project" value="UniProtKB-KW"/>
</dbReference>
<dbReference type="Pfam" id="PF00443">
    <property type="entry name" value="UCH"/>
    <property type="match status" value="1"/>
</dbReference>
<proteinExistence type="inferred from homology"/>
<evidence type="ECO:0000256" key="1">
    <source>
        <dbReference type="ARBA" id="ARBA00000707"/>
    </source>
</evidence>
<evidence type="ECO:0000256" key="7">
    <source>
        <dbReference type="RuleBase" id="RU366025"/>
    </source>
</evidence>
<evidence type="ECO:0000256" key="8">
    <source>
        <dbReference type="SAM" id="MobiDB-lite"/>
    </source>
</evidence>
<keyword evidence="4 7" id="KW-0833">Ubl conjugation pathway</keyword>